<dbReference type="RefSeq" id="WP_216519475.1">
    <property type="nucleotide sequence ID" value="NZ_JAHLPM010000008.1"/>
</dbReference>
<dbReference type="Proteomes" id="UP000749471">
    <property type="component" value="Unassembled WGS sequence"/>
</dbReference>
<reference evidence="1 2" key="1">
    <citation type="submission" date="2021-06" db="EMBL/GenBank/DDBJ databases">
        <authorList>
            <person name="Sun Q."/>
            <person name="Li D."/>
        </authorList>
    </citation>
    <scope>NUCLEOTIDE SEQUENCE [LARGE SCALE GENOMIC DNA]</scope>
    <source>
        <strain evidence="1 2">MSJ-40</strain>
    </source>
</reference>
<evidence type="ECO:0000313" key="1">
    <source>
        <dbReference type="EMBL" id="MBU5438383.1"/>
    </source>
</evidence>
<accession>A0ABS6E812</accession>
<protein>
    <submittedName>
        <fullName evidence="1">Uncharacterized protein</fullName>
    </submittedName>
</protein>
<proteinExistence type="predicted"/>
<comment type="caution">
    <text evidence="1">The sequence shown here is derived from an EMBL/GenBank/DDBJ whole genome shotgun (WGS) entry which is preliminary data.</text>
</comment>
<keyword evidence="2" id="KW-1185">Reference proteome</keyword>
<evidence type="ECO:0000313" key="2">
    <source>
        <dbReference type="Proteomes" id="UP000749471"/>
    </source>
</evidence>
<dbReference type="EMBL" id="JAHLPM010000008">
    <property type="protein sequence ID" value="MBU5438383.1"/>
    <property type="molecule type" value="Genomic_DNA"/>
</dbReference>
<name>A0ABS6E812_9FIRM</name>
<gene>
    <name evidence="1" type="ORF">KQI42_10205</name>
</gene>
<sequence length="54" mass="6371">MEEECKARNIDDINKFKKIVIEQLQKTAFHYGHPYLNSATLAGVFRIVLKKYEE</sequence>
<organism evidence="1 2">
    <name type="scientific">Tissierella simiarum</name>
    <dbReference type="NCBI Taxonomy" id="2841534"/>
    <lineage>
        <taxon>Bacteria</taxon>
        <taxon>Bacillati</taxon>
        <taxon>Bacillota</taxon>
        <taxon>Tissierellia</taxon>
        <taxon>Tissierellales</taxon>
        <taxon>Tissierellaceae</taxon>
        <taxon>Tissierella</taxon>
    </lineage>
</organism>